<dbReference type="SMART" id="SM00470">
    <property type="entry name" value="ParB"/>
    <property type="match status" value="1"/>
</dbReference>
<dbReference type="EMBL" id="ATAY01000031">
    <property type="protein sequence ID" value="EPR12038.1"/>
    <property type="molecule type" value="Genomic_DNA"/>
</dbReference>
<evidence type="ECO:0000313" key="2">
    <source>
        <dbReference type="EMBL" id="EPR12038.1"/>
    </source>
</evidence>
<sequence>MSRFDLASKVNANKGLNDLLGVNPESEIQFLEPTTLNDFPEHPFKPHRGDKFKKLVESIRLLGIISPLIIRKEGLQTLSGHNRRNGAIEAGLNKVPCIVRDIDYDTASIIVVDSNFQQRDDLLISEKAYGYKMKLEAMQRKGKHDDSIGLKSRDIVGQEYGDSGSQVQRYLRMTYLIETLLNMVDENKIAFNIAVEISYLNKAEQELLATFLNDNDINIKMSQAAEMKYYSKNKKLDLIQIKNILISAPTSKTTYFKLPANNFSKYFEKDANEKQVLDVIEKALKQYFGK</sequence>
<reference evidence="2 3" key="1">
    <citation type="journal article" date="2013" name="Genome Announc.">
        <title>Draft Genome Sequence of the Cellulolytic Bacterium Clostridium papyrosolvens C7 (ATCC 700395).</title>
        <authorList>
            <person name="Zepeda V."/>
            <person name="Dassa B."/>
            <person name="Borovok I."/>
            <person name="Lamed R."/>
            <person name="Bayer E.A."/>
            <person name="Cate J.H."/>
        </authorList>
    </citation>
    <scope>NUCLEOTIDE SEQUENCE [LARGE SCALE GENOMIC DNA]</scope>
    <source>
        <strain evidence="2 3">C7</strain>
    </source>
</reference>
<dbReference type="Gene3D" id="1.10.10.2830">
    <property type="match status" value="1"/>
</dbReference>
<dbReference type="PATRIC" id="fig|1330534.3.peg.1955"/>
<dbReference type="GO" id="GO:0005694">
    <property type="term" value="C:chromosome"/>
    <property type="evidence" value="ECO:0007669"/>
    <property type="project" value="TreeGrafter"/>
</dbReference>
<dbReference type="InterPro" id="IPR003115">
    <property type="entry name" value="ParB_N"/>
</dbReference>
<protein>
    <recommendedName>
        <fullName evidence="1">ParB-like N-terminal domain-containing protein</fullName>
    </recommendedName>
</protein>
<accession>U4R1E9</accession>
<dbReference type="GO" id="GO:0045881">
    <property type="term" value="P:positive regulation of sporulation resulting in formation of a cellular spore"/>
    <property type="evidence" value="ECO:0007669"/>
    <property type="project" value="TreeGrafter"/>
</dbReference>
<dbReference type="PANTHER" id="PTHR33375:SF1">
    <property type="entry name" value="CHROMOSOME-PARTITIONING PROTEIN PARB-RELATED"/>
    <property type="match status" value="1"/>
</dbReference>
<dbReference type="Pfam" id="PF02195">
    <property type="entry name" value="ParB_N"/>
    <property type="match status" value="1"/>
</dbReference>
<dbReference type="OrthoDB" id="1662300at2"/>
<dbReference type="SUPFAM" id="SSF110849">
    <property type="entry name" value="ParB/Sulfiredoxin"/>
    <property type="match status" value="1"/>
</dbReference>
<evidence type="ECO:0000259" key="1">
    <source>
        <dbReference type="SMART" id="SM00470"/>
    </source>
</evidence>
<dbReference type="InterPro" id="IPR036086">
    <property type="entry name" value="ParB/Sulfiredoxin_sf"/>
</dbReference>
<dbReference type="RefSeq" id="WP_020815491.1">
    <property type="nucleotide sequence ID" value="NZ_ATAY01000031.1"/>
</dbReference>
<organism evidence="2 3">
    <name type="scientific">Ruminiclostridium papyrosolvens C7</name>
    <dbReference type="NCBI Taxonomy" id="1330534"/>
    <lineage>
        <taxon>Bacteria</taxon>
        <taxon>Bacillati</taxon>
        <taxon>Bacillota</taxon>
        <taxon>Clostridia</taxon>
        <taxon>Eubacteriales</taxon>
        <taxon>Oscillospiraceae</taxon>
        <taxon>Ruminiclostridium</taxon>
    </lineage>
</organism>
<dbReference type="Proteomes" id="UP000016860">
    <property type="component" value="Unassembled WGS sequence"/>
</dbReference>
<dbReference type="STRING" id="1330534.L323_09790"/>
<name>U4R1E9_9FIRM</name>
<evidence type="ECO:0000313" key="3">
    <source>
        <dbReference type="Proteomes" id="UP000016860"/>
    </source>
</evidence>
<dbReference type="AlphaFoldDB" id="U4R1E9"/>
<dbReference type="Gene3D" id="3.90.1530.30">
    <property type="match status" value="1"/>
</dbReference>
<feature type="domain" description="ParB-like N-terminal" evidence="1">
    <location>
        <begin position="30"/>
        <end position="116"/>
    </location>
</feature>
<comment type="caution">
    <text evidence="2">The sequence shown here is derived from an EMBL/GenBank/DDBJ whole genome shotgun (WGS) entry which is preliminary data.</text>
</comment>
<gene>
    <name evidence="2" type="ORF">L323_09790</name>
</gene>
<dbReference type="GO" id="GO:0007059">
    <property type="term" value="P:chromosome segregation"/>
    <property type="evidence" value="ECO:0007669"/>
    <property type="project" value="TreeGrafter"/>
</dbReference>
<dbReference type="SUPFAM" id="SSF109709">
    <property type="entry name" value="KorB DNA-binding domain-like"/>
    <property type="match status" value="1"/>
</dbReference>
<dbReference type="InterPro" id="IPR050336">
    <property type="entry name" value="Chromosome_partition/occlusion"/>
</dbReference>
<dbReference type="PANTHER" id="PTHR33375">
    <property type="entry name" value="CHROMOSOME-PARTITIONING PROTEIN PARB-RELATED"/>
    <property type="match status" value="1"/>
</dbReference>
<proteinExistence type="predicted"/>